<dbReference type="Proteomes" id="UP001642484">
    <property type="component" value="Unassembled WGS sequence"/>
</dbReference>
<dbReference type="InterPro" id="IPR040401">
    <property type="entry name" value="CCDC162"/>
</dbReference>
<evidence type="ECO:0008006" key="5">
    <source>
        <dbReference type="Google" id="ProtNLM"/>
    </source>
</evidence>
<feature type="compositionally biased region" description="Basic and acidic residues" evidence="2">
    <location>
        <begin position="625"/>
        <end position="671"/>
    </location>
</feature>
<sequence>MKASQHFGRHGFDHDKIAAVLSSGKKEEVLPVLRALISAGKATIGSLQVVDRIGRLLRDRDPDVASTAAELLIAADAAGRYEEALILMLQRREDACVMAALSAFSKLGSKISPSRKDLVVHHIATCLSGSRQVHCRALRTLGELRATRQALDIQNRLENQKALFRTKPAEEVRQLQDGAQEQEVAKLREQMMHLASHCSELAKARGDASRLAEGLKEVQEALAESERSADQQDKPEVTKLREQMMHLTSDLAKATGDASRLAEELKEAQQALAESERSADQQAQQFLQKEWCWKNETAKLEEAESFAEAAAQEKDVLRMELAEKVRQLQERAQEEQEVAKLREQMMHLASHCSDLAGNASRSAADLKEAQEALAESERSADQQAQQFLQKEWCWKNETAKLEKAEEFAEAAAQEKVVLRTELAEKVRQLQEAQGKREVTKLREQMTHLTSDAPHMAELAEAAAQEKAVLRTELAEKVRQLQEAQAQQFLQKEWCWKNETAKLEEAESFAEAAAQEKAMLRTELAEKEERLQKAAQELPEAQQVFAQSEAAQRLAEAAAKEKAVLRTALEEKEKRLQKAAQELTEAQQSEKRAEQEKAVLRTALEEKEKRLQKAAQELTEAQQSGKRAEQEMAKLEEAQRLAEAAAQEKERAPSEKAKEGSDSSTADMERGPWDSPRTLDSCTSEGSPKEVGPGGSFHSAGGKQPAAPAASDGLTPSSTKQVNDVSDLASLSTLSTSPPAMNKDLHQVSLGQDGGEARVVVSCPEAHYDKVQKICMELDIVQAFGRKGDYVDDLDGDEWFGKWQSRVVASATTALQTRKCKNAELFCIAGGKHCHKEVGNQPMLIEAIEKAMKESKLPAVKIRFSWMKVEQFEEHIRKLAEEEIQKDAKLRKRKLLDLLEEDPQAAELFAKLTDYVELDEKSKRLVIIGDTGAGKSTFCGLLDGSLQKLKKGVDDKGMPLWEWESNFKLGHKASSETDQPQLRKCYAFGQDGEDPVPLLLMDTPGLEDSRGKKKDDDHMAEVAKWVNGLRYIHGIVILLKNDTRISRGLRNNLEFFQSIFGTDMWVHATVVVNRWPQDSRSRKKRAEGGLQSTAQFEEEFRGVLQKPRPKDATGDDCGVGLAEDKARRLPFYFVDTLYDRGEEDEKSSMRNELDNIRRWALSLQEWFVQATTQSPELKNLIHVVESTNQAADLETALEKALGVDPRPADVTRKKVEAVRKEIEVRSTADRVDEAEKALHKFEETGNREDAQTFVQKFGALNSKQAAAVSSTKMSRLNPAFEVLEKALEGKKSETETATLEVSPQFHQHAQRLIKERNEALTQLDEAVRESSTEKVVRALAKCDSLRLTDPSIPKAKTWLEETQSALGQLENAHKQKSMEAVKQALALCESLNLPADKLQIARTWLKAEAKQVLDTAVEQAESIKKVREALLFCESVGVPPDDLRKAHHWLEDEQKVQRLIEEFDEKYGLGLSKEFDSFTKAVKLWVREHGVTGTLGHMETRFERLKQIVNEFPKMTEVSKIKVCTLIKSTKLNPQSTRKEWQDVLDPAREHGMNGLQLQKLQTDYDNRLFFHGDIVTMETNRWDDHYVYVSDDHNYVFARKRSTLEGYELTKASWRLHIDGDLHKFESMKCSGRYLCAMDHETNKLWVGISKGSIEEDRCRWKLEPDGSYYGLWNERGDFTHALTFHNHEPGFGRPYCARIPRIGGWEKVYIRRV</sequence>
<keyword evidence="4" id="KW-1185">Reference proteome</keyword>
<dbReference type="Gene3D" id="3.40.50.300">
    <property type="entry name" value="P-loop containing nucleotide triphosphate hydrolases"/>
    <property type="match status" value="1"/>
</dbReference>
<evidence type="ECO:0000256" key="2">
    <source>
        <dbReference type="SAM" id="MobiDB-lite"/>
    </source>
</evidence>
<dbReference type="SUPFAM" id="SSF48371">
    <property type="entry name" value="ARM repeat"/>
    <property type="match status" value="1"/>
</dbReference>
<evidence type="ECO:0000313" key="4">
    <source>
        <dbReference type="Proteomes" id="UP001642484"/>
    </source>
</evidence>
<organism evidence="3 4">
    <name type="scientific">Durusdinium trenchii</name>
    <dbReference type="NCBI Taxonomy" id="1381693"/>
    <lineage>
        <taxon>Eukaryota</taxon>
        <taxon>Sar</taxon>
        <taxon>Alveolata</taxon>
        <taxon>Dinophyceae</taxon>
        <taxon>Suessiales</taxon>
        <taxon>Symbiodiniaceae</taxon>
        <taxon>Durusdinium</taxon>
    </lineage>
</organism>
<proteinExistence type="predicted"/>
<dbReference type="PANTHER" id="PTHR33331">
    <property type="entry name" value="COILED-COIL DOMAIN-CONTAINING PROTEIN 162"/>
    <property type="match status" value="1"/>
</dbReference>
<comment type="caution">
    <text evidence="3">The sequence shown here is derived from an EMBL/GenBank/DDBJ whole genome shotgun (WGS) entry which is preliminary data.</text>
</comment>
<gene>
    <name evidence="3" type="ORF">CCMP2556_LOCUS17897</name>
</gene>
<keyword evidence="1" id="KW-0175">Coiled coil</keyword>
<reference evidence="3 4" key="1">
    <citation type="submission" date="2024-02" db="EMBL/GenBank/DDBJ databases">
        <authorList>
            <person name="Chen Y."/>
            <person name="Shah S."/>
            <person name="Dougan E. K."/>
            <person name="Thang M."/>
            <person name="Chan C."/>
        </authorList>
    </citation>
    <scope>NUCLEOTIDE SEQUENCE [LARGE SCALE GENOMIC DNA]</scope>
</reference>
<dbReference type="InterPro" id="IPR027417">
    <property type="entry name" value="P-loop_NTPase"/>
</dbReference>
<protein>
    <recommendedName>
        <fullName evidence="5">G domain-containing protein</fullName>
    </recommendedName>
</protein>
<feature type="coiled-coil region" evidence="1">
    <location>
        <begin position="208"/>
        <end position="386"/>
    </location>
</feature>
<dbReference type="InterPro" id="IPR016024">
    <property type="entry name" value="ARM-type_fold"/>
</dbReference>
<evidence type="ECO:0000313" key="3">
    <source>
        <dbReference type="EMBL" id="CAK9030481.1"/>
    </source>
</evidence>
<dbReference type="EMBL" id="CAXAMN010010001">
    <property type="protein sequence ID" value="CAK9030481.1"/>
    <property type="molecule type" value="Genomic_DNA"/>
</dbReference>
<evidence type="ECO:0000256" key="1">
    <source>
        <dbReference type="SAM" id="Coils"/>
    </source>
</evidence>
<dbReference type="SUPFAM" id="SSF52540">
    <property type="entry name" value="P-loop containing nucleoside triphosphate hydrolases"/>
    <property type="match status" value="1"/>
</dbReference>
<dbReference type="PANTHER" id="PTHR33331:SF13">
    <property type="entry name" value="COILED-COIL DOMAIN CONTAINING 162"/>
    <property type="match status" value="1"/>
</dbReference>
<accession>A0ABP0KUB2</accession>
<feature type="region of interest" description="Disordered" evidence="2">
    <location>
        <begin position="610"/>
        <end position="721"/>
    </location>
</feature>
<name>A0ABP0KUB2_9DINO</name>